<organism evidence="2 3">
    <name type="scientific">Oryzihumus leptocrescens</name>
    <dbReference type="NCBI Taxonomy" id="297536"/>
    <lineage>
        <taxon>Bacteria</taxon>
        <taxon>Bacillati</taxon>
        <taxon>Actinomycetota</taxon>
        <taxon>Actinomycetes</taxon>
        <taxon>Micrococcales</taxon>
        <taxon>Intrasporangiaceae</taxon>
        <taxon>Oryzihumus</taxon>
    </lineage>
</organism>
<name>A0A542ZFG9_9MICO</name>
<dbReference type="AlphaFoldDB" id="A0A542ZFG9"/>
<evidence type="ECO:0000313" key="3">
    <source>
        <dbReference type="Proteomes" id="UP000319514"/>
    </source>
</evidence>
<sequence>MSVPGQVIAVTVLGQDRPGIVADVTGALADLHGNLEDSTMTLLRGHFAMVLLVRTGAGVDAVESALRHLTADGSLVINARVLADTAPGAPSGPSYALHVHGADRPGIVATITRVVAEHGGNIVDLGTRLGGDLYVLMAELELPDVAAAEALERDLRIVADEIGVDVHLSPVEDDLL</sequence>
<dbReference type="Gene3D" id="3.30.70.260">
    <property type="match status" value="2"/>
</dbReference>
<comment type="caution">
    <text evidence="2">The sequence shown here is derived from an EMBL/GenBank/DDBJ whole genome shotgun (WGS) entry which is preliminary data.</text>
</comment>
<dbReference type="Proteomes" id="UP000319514">
    <property type="component" value="Unassembled WGS sequence"/>
</dbReference>
<dbReference type="InterPro" id="IPR050990">
    <property type="entry name" value="UPF0237/GcvR_regulator"/>
</dbReference>
<dbReference type="InterPro" id="IPR045865">
    <property type="entry name" value="ACT-like_dom_sf"/>
</dbReference>
<gene>
    <name evidence="2" type="ORF">FB474_0432</name>
</gene>
<reference evidence="2 3" key="1">
    <citation type="submission" date="2019-06" db="EMBL/GenBank/DDBJ databases">
        <title>Sequencing the genomes of 1000 actinobacteria strains.</title>
        <authorList>
            <person name="Klenk H.-P."/>
        </authorList>
    </citation>
    <scope>NUCLEOTIDE SEQUENCE [LARGE SCALE GENOMIC DNA]</scope>
    <source>
        <strain evidence="2 3">DSM 18082</strain>
    </source>
</reference>
<protein>
    <submittedName>
        <fullName evidence="2">Glycine cleavage system transcriptional repressor</fullName>
    </submittedName>
</protein>
<evidence type="ECO:0000313" key="2">
    <source>
        <dbReference type="EMBL" id="TQL59086.1"/>
    </source>
</evidence>
<dbReference type="RefSeq" id="WP_221632405.1">
    <property type="nucleotide sequence ID" value="NZ_BAAAKX010000009.1"/>
</dbReference>
<accession>A0A542ZFG9</accession>
<proteinExistence type="predicted"/>
<dbReference type="PANTHER" id="PTHR34875">
    <property type="entry name" value="UPF0237 PROTEIN MJ1558"/>
    <property type="match status" value="1"/>
</dbReference>
<dbReference type="PANTHER" id="PTHR34875:SF6">
    <property type="entry name" value="UPF0237 PROTEIN MJ1558"/>
    <property type="match status" value="1"/>
</dbReference>
<dbReference type="SUPFAM" id="SSF55021">
    <property type="entry name" value="ACT-like"/>
    <property type="match status" value="2"/>
</dbReference>
<feature type="domain" description="ACT" evidence="1">
    <location>
        <begin position="9"/>
        <end position="84"/>
    </location>
</feature>
<dbReference type="EMBL" id="VFOQ01000001">
    <property type="protein sequence ID" value="TQL59086.1"/>
    <property type="molecule type" value="Genomic_DNA"/>
</dbReference>
<evidence type="ECO:0000259" key="1">
    <source>
        <dbReference type="PROSITE" id="PS51671"/>
    </source>
</evidence>
<dbReference type="InterPro" id="IPR002912">
    <property type="entry name" value="ACT_dom"/>
</dbReference>
<feature type="domain" description="ACT" evidence="1">
    <location>
        <begin position="96"/>
        <end position="169"/>
    </location>
</feature>
<dbReference type="Pfam" id="PF13740">
    <property type="entry name" value="ACT_6"/>
    <property type="match status" value="2"/>
</dbReference>
<keyword evidence="3" id="KW-1185">Reference proteome</keyword>
<dbReference type="PROSITE" id="PS51671">
    <property type="entry name" value="ACT"/>
    <property type="match status" value="2"/>
</dbReference>